<organism evidence="1">
    <name type="scientific">Siphoviridae sp. ctWlk2</name>
    <dbReference type="NCBI Taxonomy" id="2825539"/>
    <lineage>
        <taxon>Viruses</taxon>
        <taxon>Duplodnaviria</taxon>
        <taxon>Heunggongvirae</taxon>
        <taxon>Uroviricota</taxon>
        <taxon>Caudoviricetes</taxon>
    </lineage>
</organism>
<proteinExistence type="predicted"/>
<dbReference type="EMBL" id="BK016022">
    <property type="protein sequence ID" value="DAF90140.1"/>
    <property type="molecule type" value="Genomic_DNA"/>
</dbReference>
<evidence type="ECO:0000313" key="1">
    <source>
        <dbReference type="EMBL" id="DAF90140.1"/>
    </source>
</evidence>
<protein>
    <submittedName>
        <fullName evidence="1">Uncharacterized protein</fullName>
    </submittedName>
</protein>
<accession>A0A8S5U6S5</accession>
<sequence>MRKLACTVRVERCAVTYSDFQKLTSVNCGVGRWGVASATSA</sequence>
<reference evidence="1" key="1">
    <citation type="journal article" date="2021" name="Proc. Natl. Acad. Sci. U.S.A.">
        <title>A Catalog of Tens of Thousands of Viruses from Human Metagenomes Reveals Hidden Associations with Chronic Diseases.</title>
        <authorList>
            <person name="Tisza M.J."/>
            <person name="Buck C.B."/>
        </authorList>
    </citation>
    <scope>NUCLEOTIDE SEQUENCE</scope>
    <source>
        <strain evidence="1">CtWlk2</strain>
    </source>
</reference>
<name>A0A8S5U6S5_9CAUD</name>